<accession>A0A6C0JSG4</accession>
<protein>
    <submittedName>
        <fullName evidence="1">Uncharacterized protein</fullName>
    </submittedName>
</protein>
<evidence type="ECO:0000313" key="1">
    <source>
        <dbReference type="EMBL" id="QHU06828.1"/>
    </source>
</evidence>
<sequence length="252" mass="29544">MNIDILEDVIPQRIACGTSFLPIIKLGLKKGYVPVAFSGNITFVRKDLINRLKIIPYILSDNPYDYLHLYDNLALWGNTWYTCQIITFNTAIRNYYMQFKTYTIDIDWIQNHIKTYGHEIWRYGNIEEKKSMKDHVKDSGLELDANDKIIIPDGIKHFKIDIGLSFDAPHSQNWLDNDDSLCVFGFEPNHVWVKFMTSPTEDRDRTFKDYHTYTKQLEYEYVGKRFFVIPVALSNVSDQKEMTLYIPNVSDG</sequence>
<proteinExistence type="predicted"/>
<dbReference type="AlphaFoldDB" id="A0A6C0JSG4"/>
<reference evidence="1" key="1">
    <citation type="journal article" date="2020" name="Nature">
        <title>Giant virus diversity and host interactions through global metagenomics.</title>
        <authorList>
            <person name="Schulz F."/>
            <person name="Roux S."/>
            <person name="Paez-Espino D."/>
            <person name="Jungbluth S."/>
            <person name="Walsh D.A."/>
            <person name="Denef V.J."/>
            <person name="McMahon K.D."/>
            <person name="Konstantinidis K.T."/>
            <person name="Eloe-Fadrosh E.A."/>
            <person name="Kyrpides N.C."/>
            <person name="Woyke T."/>
        </authorList>
    </citation>
    <scope>NUCLEOTIDE SEQUENCE</scope>
    <source>
        <strain evidence="1">GVMAG-S-1038524-41</strain>
    </source>
</reference>
<name>A0A6C0JSG4_9ZZZZ</name>
<organism evidence="1">
    <name type="scientific">viral metagenome</name>
    <dbReference type="NCBI Taxonomy" id="1070528"/>
    <lineage>
        <taxon>unclassified sequences</taxon>
        <taxon>metagenomes</taxon>
        <taxon>organismal metagenomes</taxon>
    </lineage>
</organism>
<dbReference type="EMBL" id="MN740668">
    <property type="protein sequence ID" value="QHU06828.1"/>
    <property type="molecule type" value="Genomic_DNA"/>
</dbReference>